<dbReference type="Proteomes" id="UP001396334">
    <property type="component" value="Unassembled WGS sequence"/>
</dbReference>
<feature type="region of interest" description="Disordered" evidence="1">
    <location>
        <begin position="16"/>
        <end position="63"/>
    </location>
</feature>
<organism evidence="2 3">
    <name type="scientific">Hibiscus sabdariffa</name>
    <name type="common">roselle</name>
    <dbReference type="NCBI Taxonomy" id="183260"/>
    <lineage>
        <taxon>Eukaryota</taxon>
        <taxon>Viridiplantae</taxon>
        <taxon>Streptophyta</taxon>
        <taxon>Embryophyta</taxon>
        <taxon>Tracheophyta</taxon>
        <taxon>Spermatophyta</taxon>
        <taxon>Magnoliopsida</taxon>
        <taxon>eudicotyledons</taxon>
        <taxon>Gunneridae</taxon>
        <taxon>Pentapetalae</taxon>
        <taxon>rosids</taxon>
        <taxon>malvids</taxon>
        <taxon>Malvales</taxon>
        <taxon>Malvaceae</taxon>
        <taxon>Malvoideae</taxon>
        <taxon>Hibiscus</taxon>
    </lineage>
</organism>
<gene>
    <name evidence="2" type="ORF">V6N11_013875</name>
</gene>
<dbReference type="EMBL" id="JBBPBN010000132">
    <property type="protein sequence ID" value="KAK8976462.1"/>
    <property type="molecule type" value="Genomic_DNA"/>
</dbReference>
<comment type="caution">
    <text evidence="2">The sequence shown here is derived from an EMBL/GenBank/DDBJ whole genome shotgun (WGS) entry which is preliminary data.</text>
</comment>
<feature type="compositionally biased region" description="Polar residues" evidence="1">
    <location>
        <begin position="16"/>
        <end position="31"/>
    </location>
</feature>
<evidence type="ECO:0000313" key="2">
    <source>
        <dbReference type="EMBL" id="KAK8976462.1"/>
    </source>
</evidence>
<reference evidence="2 3" key="1">
    <citation type="journal article" date="2024" name="G3 (Bethesda)">
        <title>Genome assembly of Hibiscus sabdariffa L. provides insights into metabolisms of medicinal natural products.</title>
        <authorList>
            <person name="Kim T."/>
        </authorList>
    </citation>
    <scope>NUCLEOTIDE SEQUENCE [LARGE SCALE GENOMIC DNA]</scope>
    <source>
        <strain evidence="2">TK-2024</strain>
        <tissue evidence="2">Old leaves</tissue>
    </source>
</reference>
<proteinExistence type="predicted"/>
<evidence type="ECO:0000313" key="3">
    <source>
        <dbReference type="Proteomes" id="UP001396334"/>
    </source>
</evidence>
<name>A0ABR2NJU8_9ROSI</name>
<evidence type="ECO:0000256" key="1">
    <source>
        <dbReference type="SAM" id="MobiDB-lite"/>
    </source>
</evidence>
<sequence>MAIGMEAIHFAVLSSDNGGEASNRNADTNLENYGLGDPIVEGDNSQNEVKGGSRKSTQSVNPKGVETVVQDGVTSRDGMASVSHMNWLVASSGVVVPTLVSLNPSTHVVVKVKGAVRLGLMLNAKGCLNNMRTLTRKLVHLGKLIDMTLKDMLVEKSTSTSVDDVGMNVSMVFVEGVHQRESSPIGENAMLCYASVRVVFCLF</sequence>
<accession>A0ABR2NJU8</accession>
<feature type="compositionally biased region" description="Polar residues" evidence="1">
    <location>
        <begin position="43"/>
        <end position="61"/>
    </location>
</feature>
<keyword evidence="3" id="KW-1185">Reference proteome</keyword>
<protein>
    <submittedName>
        <fullName evidence="2">Uncharacterized protein</fullName>
    </submittedName>
</protein>